<evidence type="ECO:0000313" key="1">
    <source>
        <dbReference type="EMBL" id="GGJ91335.1"/>
    </source>
</evidence>
<keyword evidence="2" id="KW-1185">Reference proteome</keyword>
<dbReference type="RefSeq" id="WP_189107328.1">
    <property type="nucleotide sequence ID" value="NZ_BMMV01000006.1"/>
</dbReference>
<dbReference type="EMBL" id="BMMV01000006">
    <property type="protein sequence ID" value="GGJ91335.1"/>
    <property type="molecule type" value="Genomic_DNA"/>
</dbReference>
<dbReference type="SUPFAM" id="SSF54427">
    <property type="entry name" value="NTF2-like"/>
    <property type="match status" value="1"/>
</dbReference>
<dbReference type="Proteomes" id="UP000660265">
    <property type="component" value="Unassembled WGS sequence"/>
</dbReference>
<dbReference type="Gene3D" id="3.10.450.50">
    <property type="match status" value="1"/>
</dbReference>
<proteinExistence type="predicted"/>
<name>A0ABQ2E760_9ACTN</name>
<dbReference type="InterPro" id="IPR032710">
    <property type="entry name" value="NTF2-like_dom_sf"/>
</dbReference>
<evidence type="ECO:0000313" key="2">
    <source>
        <dbReference type="Proteomes" id="UP000660265"/>
    </source>
</evidence>
<gene>
    <name evidence="1" type="ORF">GCM10011583_23400</name>
</gene>
<organism evidence="1 2">
    <name type="scientific">Streptomyces camponoticapitis</name>
    <dbReference type="NCBI Taxonomy" id="1616125"/>
    <lineage>
        <taxon>Bacteria</taxon>
        <taxon>Bacillati</taxon>
        <taxon>Actinomycetota</taxon>
        <taxon>Actinomycetes</taxon>
        <taxon>Kitasatosporales</taxon>
        <taxon>Streptomycetaceae</taxon>
        <taxon>Streptomyces</taxon>
    </lineage>
</organism>
<reference evidence="2" key="1">
    <citation type="journal article" date="2019" name="Int. J. Syst. Evol. Microbiol.">
        <title>The Global Catalogue of Microorganisms (GCM) 10K type strain sequencing project: providing services to taxonomists for standard genome sequencing and annotation.</title>
        <authorList>
            <consortium name="The Broad Institute Genomics Platform"/>
            <consortium name="The Broad Institute Genome Sequencing Center for Infectious Disease"/>
            <person name="Wu L."/>
            <person name="Ma J."/>
        </authorList>
    </citation>
    <scope>NUCLEOTIDE SEQUENCE [LARGE SCALE GENOMIC DNA]</scope>
    <source>
        <strain evidence="2">CGMCC 4.7275</strain>
    </source>
</reference>
<protein>
    <recommendedName>
        <fullName evidence="3">Nuclear transport factor 2 family protein</fullName>
    </recommendedName>
</protein>
<accession>A0ABQ2E760</accession>
<comment type="caution">
    <text evidence="1">The sequence shown here is derived from an EMBL/GenBank/DDBJ whole genome shotgun (WGS) entry which is preliminary data.</text>
</comment>
<evidence type="ECO:0008006" key="3">
    <source>
        <dbReference type="Google" id="ProtNLM"/>
    </source>
</evidence>
<sequence length="104" mass="11084">MSVSPEDPTVAAFVSAINAGDRDALFALLTPDATMSDDGSERDLAGWVDKEIFSVGGHMDVETASDGGRSLKASFTNATYGTMRTRWAFTVTDGRISRFETGQA</sequence>